<keyword evidence="2" id="KW-0349">Heme</keyword>
<dbReference type="Proteomes" id="UP001497525">
    <property type="component" value="Unassembled WGS sequence"/>
</dbReference>
<keyword evidence="5" id="KW-0408">Iron</keyword>
<evidence type="ECO:0000259" key="8">
    <source>
        <dbReference type="PROSITE" id="PS50255"/>
    </source>
</evidence>
<protein>
    <recommendedName>
        <fullName evidence="8">Cytochrome b5 heme-binding domain-containing protein</fullName>
    </recommendedName>
</protein>
<evidence type="ECO:0000313" key="10">
    <source>
        <dbReference type="Proteomes" id="UP001497525"/>
    </source>
</evidence>
<gene>
    <name evidence="9" type="ORF">CDAUBV1_LOCUS10120</name>
</gene>
<name>A0AAV2THY0_CALDB</name>
<comment type="subcellular location">
    <subcellularLocation>
        <location evidence="1">Membrane</location>
    </subcellularLocation>
</comment>
<dbReference type="SUPFAM" id="SSF55856">
    <property type="entry name" value="Cytochrome b5-like heme/steroid binding domain"/>
    <property type="match status" value="1"/>
</dbReference>
<dbReference type="Gene3D" id="3.10.120.10">
    <property type="entry name" value="Cytochrome b5-like heme/steroid binding domain"/>
    <property type="match status" value="1"/>
</dbReference>
<dbReference type="GO" id="GO:0046872">
    <property type="term" value="F:metal ion binding"/>
    <property type="evidence" value="ECO:0007669"/>
    <property type="project" value="UniProtKB-KW"/>
</dbReference>
<evidence type="ECO:0000256" key="7">
    <source>
        <dbReference type="ARBA" id="ARBA00038168"/>
    </source>
</evidence>
<dbReference type="EMBL" id="CAXLJL010000279">
    <property type="protein sequence ID" value="CAL5136023.1"/>
    <property type="molecule type" value="Genomic_DNA"/>
</dbReference>
<evidence type="ECO:0000256" key="3">
    <source>
        <dbReference type="ARBA" id="ARBA00022692"/>
    </source>
</evidence>
<dbReference type="InterPro" id="IPR036400">
    <property type="entry name" value="Cyt_B5-like_heme/steroid_sf"/>
</dbReference>
<evidence type="ECO:0000313" key="9">
    <source>
        <dbReference type="EMBL" id="CAL5136023.1"/>
    </source>
</evidence>
<evidence type="ECO:0000256" key="5">
    <source>
        <dbReference type="ARBA" id="ARBA00023004"/>
    </source>
</evidence>
<evidence type="ECO:0000256" key="6">
    <source>
        <dbReference type="ARBA" id="ARBA00023136"/>
    </source>
</evidence>
<dbReference type="GO" id="GO:0016020">
    <property type="term" value="C:membrane"/>
    <property type="evidence" value="ECO:0007669"/>
    <property type="project" value="UniProtKB-SubCell"/>
</dbReference>
<dbReference type="PANTHER" id="PTHR19359">
    <property type="entry name" value="CYTOCHROME B5"/>
    <property type="match status" value="1"/>
</dbReference>
<accession>A0AAV2THY0</accession>
<dbReference type="PROSITE" id="PS50255">
    <property type="entry name" value="CYTOCHROME_B5_2"/>
    <property type="match status" value="1"/>
</dbReference>
<evidence type="ECO:0000256" key="4">
    <source>
        <dbReference type="ARBA" id="ARBA00022723"/>
    </source>
</evidence>
<keyword evidence="3" id="KW-0812">Transmembrane</keyword>
<dbReference type="FunFam" id="3.10.120.10:FF:000002">
    <property type="entry name" value="Cytochrome b5 type B"/>
    <property type="match status" value="1"/>
</dbReference>
<organism evidence="9 10">
    <name type="scientific">Calicophoron daubneyi</name>
    <name type="common">Rumen fluke</name>
    <name type="synonym">Paramphistomum daubneyi</name>
    <dbReference type="NCBI Taxonomy" id="300641"/>
    <lineage>
        <taxon>Eukaryota</taxon>
        <taxon>Metazoa</taxon>
        <taxon>Spiralia</taxon>
        <taxon>Lophotrochozoa</taxon>
        <taxon>Platyhelminthes</taxon>
        <taxon>Trematoda</taxon>
        <taxon>Digenea</taxon>
        <taxon>Plagiorchiida</taxon>
        <taxon>Pronocephalata</taxon>
        <taxon>Paramphistomoidea</taxon>
        <taxon>Paramphistomidae</taxon>
        <taxon>Calicophoron</taxon>
    </lineage>
</organism>
<dbReference type="AlphaFoldDB" id="A0AAV2THY0"/>
<sequence>MTRSKVLTITEVNKHNKPEDLWVVIHNKVYDLTKFRLEHPGGSEVLEGQAGKCASKAFDEVKHSFRARMWMKRYCIGDIDSVDREDLGPQSTGGLMKKLFTRWERLCSFYRFYVGSDNLGVQKLNLVAYTNIF</sequence>
<dbReference type="PANTHER" id="PTHR19359:SF14">
    <property type="entry name" value="CYTOCHROME B5 A"/>
    <property type="match status" value="1"/>
</dbReference>
<evidence type="ECO:0000256" key="1">
    <source>
        <dbReference type="ARBA" id="ARBA00004370"/>
    </source>
</evidence>
<proteinExistence type="inferred from homology"/>
<feature type="domain" description="Cytochrome b5 heme-binding" evidence="8">
    <location>
        <begin position="4"/>
        <end position="80"/>
    </location>
</feature>
<keyword evidence="4" id="KW-0479">Metal-binding</keyword>
<dbReference type="InterPro" id="IPR001199">
    <property type="entry name" value="Cyt_B5-like_heme/steroid-bd"/>
</dbReference>
<dbReference type="Pfam" id="PF00173">
    <property type="entry name" value="Cyt-b5"/>
    <property type="match status" value="1"/>
</dbReference>
<dbReference type="GO" id="GO:0020037">
    <property type="term" value="F:heme binding"/>
    <property type="evidence" value="ECO:0007669"/>
    <property type="project" value="TreeGrafter"/>
</dbReference>
<dbReference type="InterPro" id="IPR050668">
    <property type="entry name" value="Cytochrome_b5"/>
</dbReference>
<dbReference type="PRINTS" id="PR00363">
    <property type="entry name" value="CYTOCHROMEB5"/>
</dbReference>
<evidence type="ECO:0000256" key="2">
    <source>
        <dbReference type="ARBA" id="ARBA00022617"/>
    </source>
</evidence>
<reference evidence="9" key="1">
    <citation type="submission" date="2024-06" db="EMBL/GenBank/DDBJ databases">
        <authorList>
            <person name="Liu X."/>
            <person name="Lenzi L."/>
            <person name="Haldenby T S."/>
            <person name="Uol C."/>
        </authorList>
    </citation>
    <scope>NUCLEOTIDE SEQUENCE</scope>
</reference>
<comment type="similarity">
    <text evidence="7">Belongs to the cytochrome b5 family.</text>
</comment>
<dbReference type="SMART" id="SM01117">
    <property type="entry name" value="Cyt-b5"/>
    <property type="match status" value="1"/>
</dbReference>
<keyword evidence="6" id="KW-0472">Membrane</keyword>
<comment type="caution">
    <text evidence="9">The sequence shown here is derived from an EMBL/GenBank/DDBJ whole genome shotgun (WGS) entry which is preliminary data.</text>
</comment>